<evidence type="ECO:0000313" key="4">
    <source>
        <dbReference type="Proteomes" id="UP000030635"/>
    </source>
</evidence>
<organism evidence="3 4">
    <name type="scientific">Clostridium baratii str. Sullivan</name>
    <dbReference type="NCBI Taxonomy" id="1415775"/>
    <lineage>
        <taxon>Bacteria</taxon>
        <taxon>Bacillati</taxon>
        <taxon>Bacillota</taxon>
        <taxon>Clostridia</taxon>
        <taxon>Eubacteriales</taxon>
        <taxon>Clostridiaceae</taxon>
        <taxon>Clostridium</taxon>
    </lineage>
</organism>
<evidence type="ECO:0008006" key="5">
    <source>
        <dbReference type="Google" id="ProtNLM"/>
    </source>
</evidence>
<dbReference type="KEGG" id="cbv:U729_2317"/>
<evidence type="ECO:0000256" key="2">
    <source>
        <dbReference type="SAM" id="Phobius"/>
    </source>
</evidence>
<evidence type="ECO:0000256" key="1">
    <source>
        <dbReference type="SAM" id="Coils"/>
    </source>
</evidence>
<dbReference type="Proteomes" id="UP000030635">
    <property type="component" value="Chromosome"/>
</dbReference>
<keyword evidence="1" id="KW-0175">Coiled coil</keyword>
<sequence>MRELIIYFTIYSFLGWLSETIYCYIIDKKFTYRGFLYGPVCPIYGFGGIIVTECLRGMKGNIIEVFFGGMILASVLEYITSYVLQKLFNMKWWDYSEHKFNINGRVCLLNSTMFGILAVVIVYVLEPLCKSTVGSIPHKILYPLSAVITTVFIVDTIFTVAHLIHLREHLASLTNIKDELKALNIKVESFGEAGVRKLKQELEKRKGQNNDRLEKLLLKLDNLKKEGKESNRILKAFPHAKHTKHHNHLKDLKSLINGK</sequence>
<keyword evidence="4" id="KW-1185">Reference proteome</keyword>
<gene>
    <name evidence="3" type="ORF">U729_2317</name>
</gene>
<reference evidence="3 4" key="1">
    <citation type="journal article" date="2015" name="Infect. Genet. Evol.">
        <title>Genomic sequences of six botulinum neurotoxin-producing strains representing three clostridial species illustrate the mobility and diversity of botulinum neurotoxin genes.</title>
        <authorList>
            <person name="Smith T.J."/>
            <person name="Hill K.K."/>
            <person name="Xie G."/>
            <person name="Foley B.T."/>
            <person name="Williamson C.H."/>
            <person name="Foster J.T."/>
            <person name="Johnson S.L."/>
            <person name="Chertkov O."/>
            <person name="Teshima H."/>
            <person name="Gibbons H.S."/>
            <person name="Johnsky L.A."/>
            <person name="Karavis M.A."/>
            <person name="Smith L.A."/>
        </authorList>
    </citation>
    <scope>NUCLEOTIDE SEQUENCE [LARGE SCALE GENOMIC DNA]</scope>
    <source>
        <strain evidence="3">Sullivan</strain>
    </source>
</reference>
<accession>A0A0A7FX25</accession>
<name>A0A0A7FX25_9CLOT</name>
<proteinExistence type="predicted"/>
<dbReference type="OrthoDB" id="9789229at2"/>
<feature type="transmembrane region" description="Helical" evidence="2">
    <location>
        <begin position="140"/>
        <end position="164"/>
    </location>
</feature>
<feature type="transmembrane region" description="Helical" evidence="2">
    <location>
        <begin position="106"/>
        <end position="125"/>
    </location>
</feature>
<feature type="transmembrane region" description="Helical" evidence="2">
    <location>
        <begin position="34"/>
        <end position="51"/>
    </location>
</feature>
<dbReference type="RefSeq" id="WP_039315112.1">
    <property type="nucleotide sequence ID" value="NZ_CP006905.1"/>
</dbReference>
<feature type="coiled-coil region" evidence="1">
    <location>
        <begin position="166"/>
        <end position="233"/>
    </location>
</feature>
<feature type="transmembrane region" description="Helical" evidence="2">
    <location>
        <begin position="63"/>
        <end position="85"/>
    </location>
</feature>
<dbReference type="STRING" id="1561.NPD11_703"/>
<dbReference type="eggNOG" id="COG4905">
    <property type="taxonomic scope" value="Bacteria"/>
</dbReference>
<dbReference type="EMBL" id="CP006905">
    <property type="protein sequence ID" value="AIY84138.1"/>
    <property type="molecule type" value="Genomic_DNA"/>
</dbReference>
<dbReference type="HOGENOM" id="CLU_055257_2_2_9"/>
<keyword evidence="2" id="KW-0472">Membrane</keyword>
<protein>
    <recommendedName>
        <fullName evidence="5">ABC transporter permease</fullName>
    </recommendedName>
</protein>
<keyword evidence="2" id="KW-1133">Transmembrane helix</keyword>
<evidence type="ECO:0000313" key="3">
    <source>
        <dbReference type="EMBL" id="AIY84138.1"/>
    </source>
</evidence>
<dbReference type="InterPro" id="IPR010540">
    <property type="entry name" value="CmpB_TMEM229"/>
</dbReference>
<keyword evidence="2" id="KW-0812">Transmembrane</keyword>
<dbReference type="Pfam" id="PF06541">
    <property type="entry name" value="ABC_trans_CmpB"/>
    <property type="match status" value="1"/>
</dbReference>
<feature type="transmembrane region" description="Helical" evidence="2">
    <location>
        <begin position="6"/>
        <end position="25"/>
    </location>
</feature>
<dbReference type="AlphaFoldDB" id="A0A0A7FX25"/>